<reference evidence="5" key="1">
    <citation type="journal article" date="2019" name="Genome Biol. Evol.">
        <title>Nephromyces represents a diverse and novel lineage of the Apicomplexa that has retained apicoplasts.</title>
        <authorList>
            <person name="Munoz-Gomez S.A."/>
            <person name="Durnin K."/>
            <person name="Eme L."/>
            <person name="Paight C."/>
            <person name="Lane C.E."/>
            <person name="Saffo M.B."/>
            <person name="Slamovits C.H."/>
        </authorList>
    </citation>
    <scope>NUCLEOTIDE SEQUENCE</scope>
    <source>
        <strain evidence="5">705</strain>
    </source>
</reference>
<evidence type="ECO:0000256" key="4">
    <source>
        <dbReference type="RuleBase" id="RU003660"/>
    </source>
</evidence>
<sequence length="126" mass="14873">MKQINYLFTTIKNSFLSNNYFIYINASIFKYKILKLLQLKGYIKNWYWINLKFKNLLFINLNSNLKSIHGFKYFNPKLQKNYIKKKNLKNLKQLTGLVILSTSKGILSVDNAYKLGLGGSLICYIW</sequence>
<organism evidence="5">
    <name type="scientific">Nephromyces sp. ex Molgula occidentalis</name>
    <dbReference type="NCBI Taxonomy" id="2544991"/>
    <lineage>
        <taxon>Eukaryota</taxon>
        <taxon>Sar</taxon>
        <taxon>Alveolata</taxon>
        <taxon>Apicomplexa</taxon>
        <taxon>Aconoidasida</taxon>
        <taxon>Nephromycida</taxon>
        <taxon>Nephromyces</taxon>
    </lineage>
</organism>
<dbReference type="Gene3D" id="3.30.1370.30">
    <property type="match status" value="1"/>
</dbReference>
<evidence type="ECO:0000256" key="1">
    <source>
        <dbReference type="ARBA" id="ARBA00006471"/>
    </source>
</evidence>
<dbReference type="GO" id="GO:0006412">
    <property type="term" value="P:translation"/>
    <property type="evidence" value="ECO:0007669"/>
    <property type="project" value="InterPro"/>
</dbReference>
<keyword evidence="3 4" id="KW-0687">Ribonucleoprotein</keyword>
<gene>
    <name evidence="5" type="primary">rps8</name>
</gene>
<dbReference type="EMBL" id="MK573210">
    <property type="protein sequence ID" value="QEM01889.1"/>
    <property type="molecule type" value="Genomic_DNA"/>
</dbReference>
<dbReference type="GO" id="GO:1990904">
    <property type="term" value="C:ribonucleoprotein complex"/>
    <property type="evidence" value="ECO:0007669"/>
    <property type="project" value="UniProtKB-KW"/>
</dbReference>
<dbReference type="InterPro" id="IPR047863">
    <property type="entry name" value="Ribosomal_uS8_CS"/>
</dbReference>
<evidence type="ECO:0000256" key="3">
    <source>
        <dbReference type="ARBA" id="ARBA00023274"/>
    </source>
</evidence>
<protein>
    <submittedName>
        <fullName evidence="5">30S ribosomal protein S8</fullName>
    </submittedName>
</protein>
<comment type="similarity">
    <text evidence="1 4">Belongs to the universal ribosomal protein uS8 family.</text>
</comment>
<dbReference type="InterPro" id="IPR000630">
    <property type="entry name" value="Ribosomal_uS8"/>
</dbReference>
<dbReference type="GO" id="GO:0005840">
    <property type="term" value="C:ribosome"/>
    <property type="evidence" value="ECO:0007669"/>
    <property type="project" value="UniProtKB-KW"/>
</dbReference>
<dbReference type="GO" id="GO:0003735">
    <property type="term" value="F:structural constituent of ribosome"/>
    <property type="evidence" value="ECO:0007669"/>
    <property type="project" value="InterPro"/>
</dbReference>
<evidence type="ECO:0000313" key="5">
    <source>
        <dbReference type="EMBL" id="QEM01889.1"/>
    </source>
</evidence>
<dbReference type="PROSITE" id="PS00053">
    <property type="entry name" value="RIBOSOMAL_S8"/>
    <property type="match status" value="1"/>
</dbReference>
<dbReference type="SUPFAM" id="SSF56047">
    <property type="entry name" value="Ribosomal protein S8"/>
    <property type="match status" value="1"/>
</dbReference>
<name>A0A5C1H8V8_9APIC</name>
<proteinExistence type="inferred from homology"/>
<dbReference type="AlphaFoldDB" id="A0A5C1H8V8"/>
<dbReference type="Pfam" id="PF00410">
    <property type="entry name" value="Ribosomal_S8"/>
    <property type="match status" value="1"/>
</dbReference>
<accession>A0A5C1H8V8</accession>
<evidence type="ECO:0000256" key="2">
    <source>
        <dbReference type="ARBA" id="ARBA00022980"/>
    </source>
</evidence>
<dbReference type="InterPro" id="IPR035987">
    <property type="entry name" value="Ribosomal_uS8_sf"/>
</dbReference>
<keyword evidence="2 4" id="KW-0689">Ribosomal protein</keyword>
<dbReference type="Gene3D" id="3.30.1490.10">
    <property type="match status" value="1"/>
</dbReference>